<dbReference type="Proteomes" id="UP000821853">
    <property type="component" value="Chromosome 3"/>
</dbReference>
<protein>
    <submittedName>
        <fullName evidence="1">Uncharacterized protein</fullName>
    </submittedName>
</protein>
<reference evidence="1 2" key="1">
    <citation type="journal article" date="2020" name="Cell">
        <title>Large-Scale Comparative Analyses of Tick Genomes Elucidate Their Genetic Diversity and Vector Capacities.</title>
        <authorList>
            <consortium name="Tick Genome and Microbiome Consortium (TIGMIC)"/>
            <person name="Jia N."/>
            <person name="Wang J."/>
            <person name="Shi W."/>
            <person name="Du L."/>
            <person name="Sun Y."/>
            <person name="Zhan W."/>
            <person name="Jiang J.F."/>
            <person name="Wang Q."/>
            <person name="Zhang B."/>
            <person name="Ji P."/>
            <person name="Bell-Sakyi L."/>
            <person name="Cui X.M."/>
            <person name="Yuan T.T."/>
            <person name="Jiang B.G."/>
            <person name="Yang W.F."/>
            <person name="Lam T.T."/>
            <person name="Chang Q.C."/>
            <person name="Ding S.J."/>
            <person name="Wang X.J."/>
            <person name="Zhu J.G."/>
            <person name="Ruan X.D."/>
            <person name="Zhao L."/>
            <person name="Wei J.T."/>
            <person name="Ye R.Z."/>
            <person name="Que T.C."/>
            <person name="Du C.H."/>
            <person name="Zhou Y.H."/>
            <person name="Cheng J.X."/>
            <person name="Dai P.F."/>
            <person name="Guo W.B."/>
            <person name="Han X.H."/>
            <person name="Huang E.J."/>
            <person name="Li L.F."/>
            <person name="Wei W."/>
            <person name="Gao Y.C."/>
            <person name="Liu J.Z."/>
            <person name="Shao H.Z."/>
            <person name="Wang X."/>
            <person name="Wang C.C."/>
            <person name="Yang T.C."/>
            <person name="Huo Q.B."/>
            <person name="Li W."/>
            <person name="Chen H.Y."/>
            <person name="Chen S.E."/>
            <person name="Zhou L.G."/>
            <person name="Ni X.B."/>
            <person name="Tian J.H."/>
            <person name="Sheng Y."/>
            <person name="Liu T."/>
            <person name="Pan Y.S."/>
            <person name="Xia L.Y."/>
            <person name="Li J."/>
            <person name="Zhao F."/>
            <person name="Cao W.C."/>
        </authorList>
    </citation>
    <scope>NUCLEOTIDE SEQUENCE [LARGE SCALE GENOMIC DNA]</scope>
    <source>
        <strain evidence="1">HaeL-2018</strain>
    </source>
</reference>
<dbReference type="OrthoDB" id="6771988at2759"/>
<dbReference type="AlphaFoldDB" id="A0A9J6G9R0"/>
<gene>
    <name evidence="1" type="ORF">HPB48_003433</name>
</gene>
<comment type="caution">
    <text evidence="1">The sequence shown here is derived from an EMBL/GenBank/DDBJ whole genome shotgun (WGS) entry which is preliminary data.</text>
</comment>
<evidence type="ECO:0000313" key="2">
    <source>
        <dbReference type="Proteomes" id="UP000821853"/>
    </source>
</evidence>
<organism evidence="1 2">
    <name type="scientific">Haemaphysalis longicornis</name>
    <name type="common">Bush tick</name>
    <dbReference type="NCBI Taxonomy" id="44386"/>
    <lineage>
        <taxon>Eukaryota</taxon>
        <taxon>Metazoa</taxon>
        <taxon>Ecdysozoa</taxon>
        <taxon>Arthropoda</taxon>
        <taxon>Chelicerata</taxon>
        <taxon>Arachnida</taxon>
        <taxon>Acari</taxon>
        <taxon>Parasitiformes</taxon>
        <taxon>Ixodida</taxon>
        <taxon>Ixodoidea</taxon>
        <taxon>Ixodidae</taxon>
        <taxon>Haemaphysalinae</taxon>
        <taxon>Haemaphysalis</taxon>
    </lineage>
</organism>
<keyword evidence="2" id="KW-1185">Reference proteome</keyword>
<proteinExistence type="predicted"/>
<accession>A0A9J6G9R0</accession>
<dbReference type="VEuPathDB" id="VectorBase:HLOH_056407"/>
<dbReference type="EMBL" id="JABSTR010000005">
    <property type="protein sequence ID" value="KAH9372226.1"/>
    <property type="molecule type" value="Genomic_DNA"/>
</dbReference>
<sequence>MWGKPYVRSLGIYKKGACLDSFLGRSVEEVEAVPQDVPFPQDPTEVAALLDGLWEENCVLVAAIQHELSVQIPQEPAKGEVVHYAPQFTHGYMRSTDIYRSNDSYDICDDMADVLVAPGEITDIEQKTREPSHDLSLWKRMRALRISARRKAHSVLRSRKEPSVLAKSFFN</sequence>
<evidence type="ECO:0000313" key="1">
    <source>
        <dbReference type="EMBL" id="KAH9372226.1"/>
    </source>
</evidence>
<name>A0A9J6G9R0_HAELO</name>